<evidence type="ECO:0000313" key="3">
    <source>
        <dbReference type="Proteomes" id="UP000179797"/>
    </source>
</evidence>
<feature type="transmembrane region" description="Helical" evidence="1">
    <location>
        <begin position="93"/>
        <end position="110"/>
    </location>
</feature>
<feature type="transmembrane region" description="Helical" evidence="1">
    <location>
        <begin position="49"/>
        <end position="73"/>
    </location>
</feature>
<keyword evidence="3" id="KW-1185">Reference proteome</keyword>
<dbReference type="AlphaFoldDB" id="A0A1S1YX70"/>
<dbReference type="EMBL" id="JRYR02000001">
    <property type="protein sequence ID" value="OHX65612.1"/>
    <property type="molecule type" value="Genomic_DNA"/>
</dbReference>
<accession>A0A1S1YX70</accession>
<comment type="caution">
    <text evidence="2">The sequence shown here is derived from an EMBL/GenBank/DDBJ whole genome shotgun (WGS) entry which is preliminary data.</text>
</comment>
<organism evidence="2 3">
    <name type="scientific">Flammeovirga pacifica</name>
    <dbReference type="NCBI Taxonomy" id="915059"/>
    <lineage>
        <taxon>Bacteria</taxon>
        <taxon>Pseudomonadati</taxon>
        <taxon>Bacteroidota</taxon>
        <taxon>Cytophagia</taxon>
        <taxon>Cytophagales</taxon>
        <taxon>Flammeovirgaceae</taxon>
        <taxon>Flammeovirga</taxon>
    </lineage>
</organism>
<keyword evidence="1" id="KW-0812">Transmembrane</keyword>
<sequence>MIESDIIINNTLYLITKTKIMGRLSTKIHLLRTKSIDLLGKETFFHFTVAFWVTSLFSANKYFIIGIITTSLFIEMIDLGRDKSSNRIKCQNFLRYMTADILGILAAILVQ</sequence>
<evidence type="ECO:0000256" key="1">
    <source>
        <dbReference type="SAM" id="Phobius"/>
    </source>
</evidence>
<dbReference type="Proteomes" id="UP000179797">
    <property type="component" value="Unassembled WGS sequence"/>
</dbReference>
<keyword evidence="1" id="KW-1133">Transmembrane helix</keyword>
<protein>
    <submittedName>
        <fullName evidence="2">Uncharacterized protein</fullName>
    </submittedName>
</protein>
<name>A0A1S1YX70_FLAPC</name>
<keyword evidence="1" id="KW-0472">Membrane</keyword>
<reference evidence="2 3" key="1">
    <citation type="journal article" date="2012" name="Int. J. Syst. Evol. Microbiol.">
        <title>Flammeovirga pacifica sp. nov., isolated from deep-sea sediment.</title>
        <authorList>
            <person name="Xu H."/>
            <person name="Fu Y."/>
            <person name="Yang N."/>
            <person name="Ding Z."/>
            <person name="Lai Q."/>
            <person name="Zeng R."/>
        </authorList>
    </citation>
    <scope>NUCLEOTIDE SEQUENCE [LARGE SCALE GENOMIC DNA]</scope>
    <source>
        <strain evidence="3">DSM 24597 / LMG 26175 / WPAGA1</strain>
    </source>
</reference>
<proteinExistence type="predicted"/>
<evidence type="ECO:0000313" key="2">
    <source>
        <dbReference type="EMBL" id="OHX65612.1"/>
    </source>
</evidence>
<gene>
    <name evidence="2" type="ORF">NH26_04235</name>
</gene>